<dbReference type="Proteomes" id="UP000228484">
    <property type="component" value="Unassembled WGS sequence"/>
</dbReference>
<name>A0A2G6QJ17_9BACI</name>
<protein>
    <submittedName>
        <fullName evidence="1">Uncharacterized protein</fullName>
    </submittedName>
</protein>
<organism evidence="1 2">
    <name type="scientific">Bacillus fungorum</name>
    <dbReference type="NCBI Taxonomy" id="2039284"/>
    <lineage>
        <taxon>Bacteria</taxon>
        <taxon>Bacillati</taxon>
        <taxon>Bacillota</taxon>
        <taxon>Bacilli</taxon>
        <taxon>Bacillales</taxon>
        <taxon>Bacillaceae</taxon>
        <taxon>Bacillus</taxon>
    </lineage>
</organism>
<evidence type="ECO:0000313" key="1">
    <source>
        <dbReference type="EMBL" id="PIE96804.1"/>
    </source>
</evidence>
<comment type="caution">
    <text evidence="1">The sequence shown here is derived from an EMBL/GenBank/DDBJ whole genome shotgun (WGS) entry which is preliminary data.</text>
</comment>
<sequence length="94" mass="11174">MTFSFPPSETSHLHTNFSMQKETLLQHVFYDYNTFYHFRSTIWQNKRGIDALPFSKTVQIAVIFSPEDKYIFVITPCFMQECTKQLLISYIFST</sequence>
<gene>
    <name evidence="1" type="ORF">CO726_00400</name>
</gene>
<dbReference type="AlphaFoldDB" id="A0A2G6QJ17"/>
<proteinExistence type="predicted"/>
<evidence type="ECO:0000313" key="2">
    <source>
        <dbReference type="Proteomes" id="UP000228484"/>
    </source>
</evidence>
<reference evidence="1 2" key="1">
    <citation type="submission" date="2017-09" db="EMBL/GenBank/DDBJ databases">
        <title>Biocontrol bacteria screening and application from spent mushroom substrate.</title>
        <authorList>
            <person name="Sun X."/>
        </authorList>
    </citation>
    <scope>NUCLEOTIDE SEQUENCE [LARGE SCALE GENOMIC DNA]</scope>
    <source>
        <strain evidence="1 2">100374</strain>
    </source>
</reference>
<dbReference type="EMBL" id="NWUW01000001">
    <property type="protein sequence ID" value="PIE96804.1"/>
    <property type="molecule type" value="Genomic_DNA"/>
</dbReference>
<accession>A0A2G6QJ17</accession>
<keyword evidence="2" id="KW-1185">Reference proteome</keyword>